<comment type="caution">
    <text evidence="4">The sequence shown here is derived from an EMBL/GenBank/DDBJ whole genome shotgun (WGS) entry which is preliminary data.</text>
</comment>
<dbReference type="Proteomes" id="UP001597418">
    <property type="component" value="Unassembled WGS sequence"/>
</dbReference>
<evidence type="ECO:0000256" key="1">
    <source>
        <dbReference type="ARBA" id="ARBA00009275"/>
    </source>
</evidence>
<protein>
    <submittedName>
        <fullName evidence="4">TatD family hydrolase</fullName>
        <ecNumber evidence="4">3.1.-.-</ecNumber>
    </submittedName>
</protein>
<dbReference type="EC" id="3.1.-.-" evidence="4"/>
<keyword evidence="3 4" id="KW-0378">Hydrolase</keyword>
<dbReference type="InterPro" id="IPR015991">
    <property type="entry name" value="TatD/YcfH-like"/>
</dbReference>
<comment type="similarity">
    <text evidence="1">Belongs to the metallo-dependent hydrolases superfamily. TatD-type hydrolase family.</text>
</comment>
<gene>
    <name evidence="4" type="ORF">ACFSQ6_03780</name>
</gene>
<dbReference type="NCBIfam" id="TIGR00010">
    <property type="entry name" value="YchF/TatD family DNA exonuclease"/>
    <property type="match status" value="1"/>
</dbReference>
<dbReference type="PROSITE" id="PS01091">
    <property type="entry name" value="TATD_3"/>
    <property type="match status" value="1"/>
</dbReference>
<evidence type="ECO:0000313" key="4">
    <source>
        <dbReference type="EMBL" id="MFD2742505.1"/>
    </source>
</evidence>
<dbReference type="Pfam" id="PF01026">
    <property type="entry name" value="TatD_DNase"/>
    <property type="match status" value="1"/>
</dbReference>
<organism evidence="4 5">
    <name type="scientific">Sphingobacterium populi</name>
    <dbReference type="NCBI Taxonomy" id="1812824"/>
    <lineage>
        <taxon>Bacteria</taxon>
        <taxon>Pseudomonadati</taxon>
        <taxon>Bacteroidota</taxon>
        <taxon>Sphingobacteriia</taxon>
        <taxon>Sphingobacteriales</taxon>
        <taxon>Sphingobacteriaceae</taxon>
        <taxon>Sphingobacterium</taxon>
    </lineage>
</organism>
<evidence type="ECO:0000256" key="2">
    <source>
        <dbReference type="ARBA" id="ARBA00022723"/>
    </source>
</evidence>
<evidence type="ECO:0000313" key="5">
    <source>
        <dbReference type="Proteomes" id="UP001597418"/>
    </source>
</evidence>
<dbReference type="CDD" id="cd01310">
    <property type="entry name" value="TatD_DNAse"/>
    <property type="match status" value="1"/>
</dbReference>
<accession>A0ABW5UA67</accession>
<dbReference type="PANTHER" id="PTHR46124">
    <property type="entry name" value="D-AMINOACYL-TRNA DEACYLASE"/>
    <property type="match status" value="1"/>
</dbReference>
<keyword evidence="2" id="KW-0479">Metal-binding</keyword>
<dbReference type="InterPro" id="IPR032466">
    <property type="entry name" value="Metal_Hydrolase"/>
</dbReference>
<dbReference type="EMBL" id="JBHUMB010000006">
    <property type="protein sequence ID" value="MFD2742505.1"/>
    <property type="molecule type" value="Genomic_DNA"/>
</dbReference>
<dbReference type="PIRSF" id="PIRSF005902">
    <property type="entry name" value="DNase_TatD"/>
    <property type="match status" value="1"/>
</dbReference>
<dbReference type="GO" id="GO:0016787">
    <property type="term" value="F:hydrolase activity"/>
    <property type="evidence" value="ECO:0007669"/>
    <property type="project" value="UniProtKB-KW"/>
</dbReference>
<dbReference type="PANTHER" id="PTHR46124:SF4">
    <property type="entry name" value="HYDROLASE TATD"/>
    <property type="match status" value="1"/>
</dbReference>
<dbReference type="InterPro" id="IPR001130">
    <property type="entry name" value="TatD-like"/>
</dbReference>
<sequence>MLILDMSRIDLVLTDTHTHIYYHAGSPLLAEQMNRCFEQDVRRLFLPNVDVDSITSVMQTVDAYPQHCFAMLGLHPCSVKENYIADLAAIEKAIQSHKIFAIGEIGIDLYWDQSTLAIQQDAFRTQIGWAKALGLPIDIHCREAFDEVFAVLEELKDDRLFGIFHCFTGTLEQAQRAINLGFKLGIGGVVTFKKAGLDHVVSQIPLEHIVLETDAPYLAPSPFRGKENESSYLRYVAQKVADLHQISIEKLAEITTRNSIDVFGI</sequence>
<dbReference type="PROSITE" id="PS01090">
    <property type="entry name" value="TATD_2"/>
    <property type="match status" value="1"/>
</dbReference>
<dbReference type="SUPFAM" id="SSF51556">
    <property type="entry name" value="Metallo-dependent hydrolases"/>
    <property type="match status" value="1"/>
</dbReference>
<reference evidence="5" key="1">
    <citation type="journal article" date="2019" name="Int. J. Syst. Evol. Microbiol.">
        <title>The Global Catalogue of Microorganisms (GCM) 10K type strain sequencing project: providing services to taxonomists for standard genome sequencing and annotation.</title>
        <authorList>
            <consortium name="The Broad Institute Genomics Platform"/>
            <consortium name="The Broad Institute Genome Sequencing Center for Infectious Disease"/>
            <person name="Wu L."/>
            <person name="Ma J."/>
        </authorList>
    </citation>
    <scope>NUCLEOTIDE SEQUENCE [LARGE SCALE GENOMIC DNA]</scope>
    <source>
        <strain evidence="5">KCTC 42247</strain>
    </source>
</reference>
<dbReference type="Gene3D" id="3.20.20.140">
    <property type="entry name" value="Metal-dependent hydrolases"/>
    <property type="match status" value="1"/>
</dbReference>
<keyword evidence="5" id="KW-1185">Reference proteome</keyword>
<proteinExistence type="inferred from homology"/>
<dbReference type="InterPro" id="IPR018228">
    <property type="entry name" value="DNase_TatD-rel_CS"/>
</dbReference>
<name>A0ABW5UA67_9SPHI</name>
<evidence type="ECO:0000256" key="3">
    <source>
        <dbReference type="ARBA" id="ARBA00022801"/>
    </source>
</evidence>